<proteinExistence type="predicted"/>
<gene>
    <name evidence="1" type="ORF">METZ01_LOCUS110707</name>
</gene>
<accession>A0A381X0V5</accession>
<dbReference type="EMBL" id="UINC01013380">
    <property type="protein sequence ID" value="SVA57853.1"/>
    <property type="molecule type" value="Genomic_DNA"/>
</dbReference>
<evidence type="ECO:0000313" key="1">
    <source>
        <dbReference type="EMBL" id="SVA57853.1"/>
    </source>
</evidence>
<reference evidence="1" key="1">
    <citation type="submission" date="2018-05" db="EMBL/GenBank/DDBJ databases">
        <authorList>
            <person name="Lanie J.A."/>
            <person name="Ng W.-L."/>
            <person name="Kazmierczak K.M."/>
            <person name="Andrzejewski T.M."/>
            <person name="Davidsen T.M."/>
            <person name="Wayne K.J."/>
            <person name="Tettelin H."/>
            <person name="Glass J.I."/>
            <person name="Rusch D."/>
            <person name="Podicherti R."/>
            <person name="Tsui H.-C.T."/>
            <person name="Winkler M.E."/>
        </authorList>
    </citation>
    <scope>NUCLEOTIDE SEQUENCE</scope>
</reference>
<dbReference type="AlphaFoldDB" id="A0A381X0V5"/>
<sequence>MKVFRFLSGAAALFLVGGYTVASAGAHESGGSCEYVMENMFAGPYKACTEPTTHDACDEIGTTDDNRDASHSGGACPTDGLVGTCDLGDSQLRYYEGDVGGLEIGCGFSGGDWITAE</sequence>
<name>A0A381X0V5_9ZZZZ</name>
<protein>
    <submittedName>
        <fullName evidence="1">Uncharacterized protein</fullName>
    </submittedName>
</protein>
<organism evidence="1">
    <name type="scientific">marine metagenome</name>
    <dbReference type="NCBI Taxonomy" id="408172"/>
    <lineage>
        <taxon>unclassified sequences</taxon>
        <taxon>metagenomes</taxon>
        <taxon>ecological metagenomes</taxon>
    </lineage>
</organism>